<dbReference type="Pfam" id="PF00082">
    <property type="entry name" value="Peptidase_S8"/>
    <property type="match status" value="1"/>
</dbReference>
<dbReference type="InterPro" id="IPR034193">
    <property type="entry name" value="PCSK9_ProteinaseK-like"/>
</dbReference>
<dbReference type="GO" id="GO:0006508">
    <property type="term" value="P:proteolysis"/>
    <property type="evidence" value="ECO:0007669"/>
    <property type="project" value="UniProtKB-KW"/>
</dbReference>
<protein>
    <recommendedName>
        <fullName evidence="9">Peptidase S8/S53 domain-containing protein</fullName>
    </recommendedName>
</protein>
<evidence type="ECO:0000256" key="7">
    <source>
        <dbReference type="SAM" id="MobiDB-lite"/>
    </source>
</evidence>
<reference evidence="10 11" key="1">
    <citation type="submission" date="2017-03" db="EMBL/GenBank/DDBJ databases">
        <title>WGS assembly of Porphyra umbilicalis.</title>
        <authorList>
            <person name="Brawley S.H."/>
            <person name="Blouin N.A."/>
            <person name="Ficko-Blean E."/>
            <person name="Wheeler G.L."/>
            <person name="Lohr M."/>
            <person name="Goodson H.V."/>
            <person name="Jenkins J.W."/>
            <person name="Blaby-Haas C.E."/>
            <person name="Helliwell K.E."/>
            <person name="Chan C."/>
            <person name="Marriage T."/>
            <person name="Bhattacharya D."/>
            <person name="Klein A.S."/>
            <person name="Badis Y."/>
            <person name="Brodie J."/>
            <person name="Cao Y."/>
            <person name="Collen J."/>
            <person name="Dittami S.M."/>
            <person name="Gachon C.M."/>
            <person name="Green B.R."/>
            <person name="Karpowicz S."/>
            <person name="Kim J.W."/>
            <person name="Kudahl U."/>
            <person name="Lin S."/>
            <person name="Michel G."/>
            <person name="Mittag M."/>
            <person name="Olson B.J."/>
            <person name="Pangilinan J."/>
            <person name="Peng Y."/>
            <person name="Qiu H."/>
            <person name="Shu S."/>
            <person name="Singer J.T."/>
            <person name="Smith A.G."/>
            <person name="Sprecher B.N."/>
            <person name="Wagner V."/>
            <person name="Wang W."/>
            <person name="Wang Z.-Y."/>
            <person name="Yan J."/>
            <person name="Yarish C."/>
            <person name="Zoeuner-Riek S."/>
            <person name="Zhuang Y."/>
            <person name="Zou Y."/>
            <person name="Lindquist E.A."/>
            <person name="Grimwood J."/>
            <person name="Barry K."/>
            <person name="Rokhsar D.S."/>
            <person name="Schmutz J."/>
            <person name="Stiller J.W."/>
            <person name="Grossman A.R."/>
            <person name="Prochnik S.E."/>
        </authorList>
    </citation>
    <scope>NUCLEOTIDE SEQUENCE [LARGE SCALE GENOMIC DNA]</scope>
    <source>
        <strain evidence="10">4086291</strain>
    </source>
</reference>
<feature type="domain" description="Peptidase S8/S53" evidence="9">
    <location>
        <begin position="167"/>
        <end position="408"/>
    </location>
</feature>
<keyword evidence="3 5" id="KW-0378">Hydrolase</keyword>
<dbReference type="InterPro" id="IPR050131">
    <property type="entry name" value="Peptidase_S8_subtilisin-like"/>
</dbReference>
<dbReference type="InterPro" id="IPR015500">
    <property type="entry name" value="Peptidase_S8_subtilisin-rel"/>
</dbReference>
<evidence type="ECO:0000256" key="8">
    <source>
        <dbReference type="SAM" id="SignalP"/>
    </source>
</evidence>
<dbReference type="SUPFAM" id="SSF52743">
    <property type="entry name" value="Subtilisin-like"/>
    <property type="match status" value="1"/>
</dbReference>
<proteinExistence type="inferred from homology"/>
<sequence length="462" mass="46798">MARRPTRIAAATVAVATLTAGAALAGTSPAAAADVTIAQEILNVHLLALKSGCDGGCLEETSEGLAMLGCADVAAFPTLAMMRARCPPAEQVGVQASLADLPNVVEVIDDFLVETSVPIEGVSDLDEAATRQVITGGIRGYWGLDRIDQPSLPLDGSYTYDCFPSAGAGVDVFVLDTGCRVSHEQFGGRATSVGAAVSRGRTATGADGNGHGTHCAGTVGGVESGVAKAATLRCIKVLNDRGSGSFSDILAGIEAVAAFKVARPSRRVVMSMSLGGRARPGSSAEDTAVDRAAALGVIPVVAAGNSAIDACAFTPARAASAITVANGDINDRVARSSNTGRCVDVIAPGTQILSADARSDGGLRFLSGTSMAAPHVAGIVALLLGERADGADLTSADVKALLARGAPTVGGYRLGYVAGGCGRRRTPAPEEPEAPERDNDEEERRAPAPNAPPSWFCDIFGC</sequence>
<dbReference type="PRINTS" id="PR00723">
    <property type="entry name" value="SUBTILISIN"/>
</dbReference>
<dbReference type="InterPro" id="IPR022398">
    <property type="entry name" value="Peptidase_S8_His-AS"/>
</dbReference>
<comment type="similarity">
    <text evidence="1 5 6">Belongs to the peptidase S8 family.</text>
</comment>
<dbReference type="PROSITE" id="PS00137">
    <property type="entry name" value="SUBTILASE_HIS"/>
    <property type="match status" value="1"/>
</dbReference>
<feature type="active site" description="Charge relay system" evidence="5">
    <location>
        <position position="370"/>
    </location>
</feature>
<keyword evidence="2 5" id="KW-0645">Protease</keyword>
<feature type="region of interest" description="Disordered" evidence="7">
    <location>
        <begin position="422"/>
        <end position="462"/>
    </location>
</feature>
<dbReference type="AlphaFoldDB" id="A0A1X6PF72"/>
<dbReference type="PANTHER" id="PTHR43806">
    <property type="entry name" value="PEPTIDASE S8"/>
    <property type="match status" value="1"/>
</dbReference>
<evidence type="ECO:0000313" key="11">
    <source>
        <dbReference type="Proteomes" id="UP000218209"/>
    </source>
</evidence>
<organism evidence="10 11">
    <name type="scientific">Porphyra umbilicalis</name>
    <name type="common">Purple laver</name>
    <name type="synonym">Red alga</name>
    <dbReference type="NCBI Taxonomy" id="2786"/>
    <lineage>
        <taxon>Eukaryota</taxon>
        <taxon>Rhodophyta</taxon>
        <taxon>Bangiophyceae</taxon>
        <taxon>Bangiales</taxon>
        <taxon>Bangiaceae</taxon>
        <taxon>Porphyra</taxon>
    </lineage>
</organism>
<feature type="active site" description="Charge relay system" evidence="5">
    <location>
        <position position="211"/>
    </location>
</feature>
<keyword evidence="4 5" id="KW-0720">Serine protease</keyword>
<dbReference type="InterPro" id="IPR023828">
    <property type="entry name" value="Peptidase_S8_Ser-AS"/>
</dbReference>
<dbReference type="GO" id="GO:0005615">
    <property type="term" value="C:extracellular space"/>
    <property type="evidence" value="ECO:0007669"/>
    <property type="project" value="TreeGrafter"/>
</dbReference>
<dbReference type="InterPro" id="IPR023827">
    <property type="entry name" value="Peptidase_S8_Asp-AS"/>
</dbReference>
<accession>A0A1X6PF72</accession>
<feature type="compositionally biased region" description="Basic and acidic residues" evidence="7">
    <location>
        <begin position="434"/>
        <end position="446"/>
    </location>
</feature>
<gene>
    <name evidence="10" type="ORF">BU14_0077s0006</name>
</gene>
<dbReference type="PANTHER" id="PTHR43806:SF58">
    <property type="entry name" value="ALKALINE PROTEASE 1-RELATED"/>
    <property type="match status" value="1"/>
</dbReference>
<dbReference type="FunFam" id="3.40.50.200:FF:000014">
    <property type="entry name" value="Proteinase K"/>
    <property type="match status" value="1"/>
</dbReference>
<evidence type="ECO:0000256" key="2">
    <source>
        <dbReference type="ARBA" id="ARBA00022670"/>
    </source>
</evidence>
<feature type="active site" description="Charge relay system" evidence="5">
    <location>
        <position position="176"/>
    </location>
</feature>
<dbReference type="Gene3D" id="3.40.50.200">
    <property type="entry name" value="Peptidase S8/S53 domain"/>
    <property type="match status" value="1"/>
</dbReference>
<dbReference type="CDD" id="cd04077">
    <property type="entry name" value="Peptidases_S8_PCSK9_ProteinaseK_like"/>
    <property type="match status" value="1"/>
</dbReference>
<dbReference type="Proteomes" id="UP000218209">
    <property type="component" value="Unassembled WGS sequence"/>
</dbReference>
<evidence type="ECO:0000256" key="6">
    <source>
        <dbReference type="RuleBase" id="RU003355"/>
    </source>
</evidence>
<evidence type="ECO:0000313" key="10">
    <source>
        <dbReference type="EMBL" id="OSX79386.1"/>
    </source>
</evidence>
<dbReference type="PROSITE" id="PS51892">
    <property type="entry name" value="SUBTILASE"/>
    <property type="match status" value="1"/>
</dbReference>
<feature type="chain" id="PRO_5012620447" description="Peptidase S8/S53 domain-containing protein" evidence="8">
    <location>
        <begin position="26"/>
        <end position="462"/>
    </location>
</feature>
<evidence type="ECO:0000256" key="1">
    <source>
        <dbReference type="ARBA" id="ARBA00011073"/>
    </source>
</evidence>
<dbReference type="PROSITE" id="PS00136">
    <property type="entry name" value="SUBTILASE_ASP"/>
    <property type="match status" value="1"/>
</dbReference>
<dbReference type="PROSITE" id="PS00138">
    <property type="entry name" value="SUBTILASE_SER"/>
    <property type="match status" value="1"/>
</dbReference>
<keyword evidence="11" id="KW-1185">Reference proteome</keyword>
<feature type="signal peptide" evidence="8">
    <location>
        <begin position="1"/>
        <end position="25"/>
    </location>
</feature>
<dbReference type="OrthoDB" id="206201at2759"/>
<evidence type="ECO:0000259" key="9">
    <source>
        <dbReference type="Pfam" id="PF00082"/>
    </source>
</evidence>
<dbReference type="InterPro" id="IPR000209">
    <property type="entry name" value="Peptidase_S8/S53_dom"/>
</dbReference>
<name>A0A1X6PF72_PORUM</name>
<dbReference type="EMBL" id="KV918791">
    <property type="protein sequence ID" value="OSX79386.1"/>
    <property type="molecule type" value="Genomic_DNA"/>
</dbReference>
<evidence type="ECO:0000256" key="4">
    <source>
        <dbReference type="ARBA" id="ARBA00022825"/>
    </source>
</evidence>
<evidence type="ECO:0000256" key="3">
    <source>
        <dbReference type="ARBA" id="ARBA00022801"/>
    </source>
</evidence>
<dbReference type="InterPro" id="IPR036852">
    <property type="entry name" value="Peptidase_S8/S53_dom_sf"/>
</dbReference>
<dbReference type="GO" id="GO:0004252">
    <property type="term" value="F:serine-type endopeptidase activity"/>
    <property type="evidence" value="ECO:0007669"/>
    <property type="project" value="UniProtKB-UniRule"/>
</dbReference>
<keyword evidence="8" id="KW-0732">Signal</keyword>
<evidence type="ECO:0000256" key="5">
    <source>
        <dbReference type="PROSITE-ProRule" id="PRU01240"/>
    </source>
</evidence>